<organism evidence="1 2">
    <name type="scientific">Cichorium intybus</name>
    <name type="common">Chicory</name>
    <dbReference type="NCBI Taxonomy" id="13427"/>
    <lineage>
        <taxon>Eukaryota</taxon>
        <taxon>Viridiplantae</taxon>
        <taxon>Streptophyta</taxon>
        <taxon>Embryophyta</taxon>
        <taxon>Tracheophyta</taxon>
        <taxon>Spermatophyta</taxon>
        <taxon>Magnoliopsida</taxon>
        <taxon>eudicotyledons</taxon>
        <taxon>Gunneridae</taxon>
        <taxon>Pentapetalae</taxon>
        <taxon>asterids</taxon>
        <taxon>campanulids</taxon>
        <taxon>Asterales</taxon>
        <taxon>Asteraceae</taxon>
        <taxon>Cichorioideae</taxon>
        <taxon>Cichorieae</taxon>
        <taxon>Cichoriinae</taxon>
        <taxon>Cichorium</taxon>
    </lineage>
</organism>
<proteinExistence type="predicted"/>
<evidence type="ECO:0000313" key="1">
    <source>
        <dbReference type="EMBL" id="KAI3752730.1"/>
    </source>
</evidence>
<keyword evidence="2" id="KW-1185">Reference proteome</keyword>
<reference evidence="2" key="1">
    <citation type="journal article" date="2022" name="Mol. Ecol. Resour.">
        <title>The genomes of chicory, endive, great burdock and yacon provide insights into Asteraceae palaeo-polyploidization history and plant inulin production.</title>
        <authorList>
            <person name="Fan W."/>
            <person name="Wang S."/>
            <person name="Wang H."/>
            <person name="Wang A."/>
            <person name="Jiang F."/>
            <person name="Liu H."/>
            <person name="Zhao H."/>
            <person name="Xu D."/>
            <person name="Zhang Y."/>
        </authorList>
    </citation>
    <scope>NUCLEOTIDE SEQUENCE [LARGE SCALE GENOMIC DNA]</scope>
    <source>
        <strain evidence="2">cv. Punajuju</strain>
    </source>
</reference>
<dbReference type="EMBL" id="CM042012">
    <property type="protein sequence ID" value="KAI3752730.1"/>
    <property type="molecule type" value="Genomic_DNA"/>
</dbReference>
<sequence>MSSYQPANVGTSTNSAFSAQAAGHSSSVQVKSQPTSIPVAPLASSVSASTSKAPVPAQPLPKVAEENLGMMAGLLNCYNALMAGELFHPMTAGDLDQINPDDMEEMDISWHIAMAVHRAKKFTQRTGRNNWANNTGDRKMSLSKANLRCFNCNELGHFARECTKPRMENPDRTIVPVGTNREAAHPQNAERAMVAQQFTWEDQLQDLNLNGEGRAHLEQIEGQMDVDAAEGEMMDFPFAFMVSTTPAGDEMN</sequence>
<accession>A0ACB9E1M2</accession>
<reference evidence="1 2" key="2">
    <citation type="journal article" date="2022" name="Mol. Ecol. Resour.">
        <title>The genomes of chicory, endive, great burdock and yacon provide insights into Asteraceae paleo-polyploidization history and plant inulin production.</title>
        <authorList>
            <person name="Fan W."/>
            <person name="Wang S."/>
            <person name="Wang H."/>
            <person name="Wang A."/>
            <person name="Jiang F."/>
            <person name="Liu H."/>
            <person name="Zhao H."/>
            <person name="Xu D."/>
            <person name="Zhang Y."/>
        </authorList>
    </citation>
    <scope>NUCLEOTIDE SEQUENCE [LARGE SCALE GENOMIC DNA]</scope>
    <source>
        <strain evidence="2">cv. Punajuju</strain>
        <tissue evidence="1">Leaves</tissue>
    </source>
</reference>
<protein>
    <submittedName>
        <fullName evidence="1">Uncharacterized protein</fullName>
    </submittedName>
</protein>
<name>A0ACB9E1M2_CICIN</name>
<evidence type="ECO:0000313" key="2">
    <source>
        <dbReference type="Proteomes" id="UP001055811"/>
    </source>
</evidence>
<comment type="caution">
    <text evidence="1">The sequence shown here is derived from an EMBL/GenBank/DDBJ whole genome shotgun (WGS) entry which is preliminary data.</text>
</comment>
<dbReference type="Proteomes" id="UP001055811">
    <property type="component" value="Linkage Group LG04"/>
</dbReference>
<gene>
    <name evidence="1" type="ORF">L2E82_24766</name>
</gene>